<sequence>VFNSQFLPAFPGCPHVTESRPVSGRPFPGIPGRPPTTPSRRKTGPGNPVRGACNLRLYCRYDRPLRPGRSQTPVRPLRTGM</sequence>
<proteinExistence type="predicted"/>
<evidence type="ECO:0000313" key="2">
    <source>
        <dbReference type="EMBL" id="SVA70554.1"/>
    </source>
</evidence>
<feature type="region of interest" description="Disordered" evidence="1">
    <location>
        <begin position="13"/>
        <end position="51"/>
    </location>
</feature>
<dbReference type="EMBL" id="UINC01017067">
    <property type="protein sequence ID" value="SVA70554.1"/>
    <property type="molecule type" value="Genomic_DNA"/>
</dbReference>
<gene>
    <name evidence="2" type="ORF">METZ01_LOCUS123408</name>
</gene>
<evidence type="ECO:0000256" key="1">
    <source>
        <dbReference type="SAM" id="MobiDB-lite"/>
    </source>
</evidence>
<reference evidence="2" key="1">
    <citation type="submission" date="2018-05" db="EMBL/GenBank/DDBJ databases">
        <authorList>
            <person name="Lanie J.A."/>
            <person name="Ng W.-L."/>
            <person name="Kazmierczak K.M."/>
            <person name="Andrzejewski T.M."/>
            <person name="Davidsen T.M."/>
            <person name="Wayne K.J."/>
            <person name="Tettelin H."/>
            <person name="Glass J.I."/>
            <person name="Rusch D."/>
            <person name="Podicherti R."/>
            <person name="Tsui H.-C.T."/>
            <person name="Winkler M.E."/>
        </authorList>
    </citation>
    <scope>NUCLEOTIDE SEQUENCE</scope>
</reference>
<protein>
    <submittedName>
        <fullName evidence="2">Uncharacterized protein</fullName>
    </submittedName>
</protein>
<feature type="compositionally biased region" description="Pro residues" evidence="1">
    <location>
        <begin position="28"/>
        <end position="37"/>
    </location>
</feature>
<organism evidence="2">
    <name type="scientific">marine metagenome</name>
    <dbReference type="NCBI Taxonomy" id="408172"/>
    <lineage>
        <taxon>unclassified sequences</taxon>
        <taxon>metagenomes</taxon>
        <taxon>ecological metagenomes</taxon>
    </lineage>
</organism>
<feature type="non-terminal residue" evidence="2">
    <location>
        <position position="81"/>
    </location>
</feature>
<accession>A0A381Y0K5</accession>
<name>A0A381Y0K5_9ZZZZ</name>
<dbReference type="AlphaFoldDB" id="A0A381Y0K5"/>
<feature type="non-terminal residue" evidence="2">
    <location>
        <position position="1"/>
    </location>
</feature>